<feature type="transmembrane region" description="Helical" evidence="1">
    <location>
        <begin position="34"/>
        <end position="60"/>
    </location>
</feature>
<dbReference type="RefSeq" id="XP_011129135.1">
    <property type="nucleotide sequence ID" value="XM_011130833.1"/>
</dbReference>
<reference evidence="2" key="1">
    <citation type="submission" date="2013-12" db="EMBL/GenBank/DDBJ databases">
        <authorList>
            <person name="Omoto C.K."/>
            <person name="Sibley D."/>
            <person name="Venepally P."/>
            <person name="Hadjithomas M."/>
            <person name="Karamycheva S."/>
            <person name="Brunk B."/>
            <person name="Roos D."/>
            <person name="Caler E."/>
            <person name="Lorenzi H."/>
        </authorList>
    </citation>
    <scope>NUCLEOTIDE SEQUENCE</scope>
</reference>
<accession>A0A023BBC8</accession>
<sequence>MTNYTAEKQVWMEKIEIEEVVTGDLQPLRIVREIIAIVGVITIGMIAAGTMGIMAMIVIMGTTSTIATAGIMAQMAMGVVMPTEVGI</sequence>
<dbReference type="Proteomes" id="UP000019763">
    <property type="component" value="Unassembled WGS sequence"/>
</dbReference>
<evidence type="ECO:0000256" key="1">
    <source>
        <dbReference type="SAM" id="Phobius"/>
    </source>
</evidence>
<evidence type="ECO:0000313" key="2">
    <source>
        <dbReference type="EMBL" id="EZG79051.1"/>
    </source>
</evidence>
<dbReference type="AlphaFoldDB" id="A0A023BBC8"/>
<organism evidence="2 3">
    <name type="scientific">Gregarina niphandrodes</name>
    <name type="common">Septate eugregarine</name>
    <dbReference type="NCBI Taxonomy" id="110365"/>
    <lineage>
        <taxon>Eukaryota</taxon>
        <taxon>Sar</taxon>
        <taxon>Alveolata</taxon>
        <taxon>Apicomplexa</taxon>
        <taxon>Conoidasida</taxon>
        <taxon>Gregarinasina</taxon>
        <taxon>Eugregarinorida</taxon>
        <taxon>Gregarinidae</taxon>
        <taxon>Gregarina</taxon>
    </lineage>
</organism>
<keyword evidence="3" id="KW-1185">Reference proteome</keyword>
<keyword evidence="1" id="KW-1133">Transmembrane helix</keyword>
<dbReference type="VEuPathDB" id="CryptoDB:GNI_029650"/>
<comment type="caution">
    <text evidence="2">The sequence shown here is derived from an EMBL/GenBank/DDBJ whole genome shotgun (WGS) entry which is preliminary data.</text>
</comment>
<dbReference type="GeneID" id="22911255"/>
<proteinExistence type="predicted"/>
<keyword evidence="1" id="KW-0472">Membrane</keyword>
<keyword evidence="1 2" id="KW-0812">Transmembrane</keyword>
<evidence type="ECO:0000313" key="3">
    <source>
        <dbReference type="Proteomes" id="UP000019763"/>
    </source>
</evidence>
<protein>
    <submittedName>
        <fullName evidence="2">Transmembrane protein</fullName>
    </submittedName>
</protein>
<name>A0A023BBC8_GRENI</name>
<gene>
    <name evidence="2" type="ORF">GNI_029650</name>
</gene>
<dbReference type="EMBL" id="AFNH02000223">
    <property type="protein sequence ID" value="EZG79051.1"/>
    <property type="molecule type" value="Genomic_DNA"/>
</dbReference>